<name>A0A0A9HXQ4_ARUDO</name>
<organism evidence="1">
    <name type="scientific">Arundo donax</name>
    <name type="common">Giant reed</name>
    <name type="synonym">Donax arundinaceus</name>
    <dbReference type="NCBI Taxonomy" id="35708"/>
    <lineage>
        <taxon>Eukaryota</taxon>
        <taxon>Viridiplantae</taxon>
        <taxon>Streptophyta</taxon>
        <taxon>Embryophyta</taxon>
        <taxon>Tracheophyta</taxon>
        <taxon>Spermatophyta</taxon>
        <taxon>Magnoliopsida</taxon>
        <taxon>Liliopsida</taxon>
        <taxon>Poales</taxon>
        <taxon>Poaceae</taxon>
        <taxon>PACMAD clade</taxon>
        <taxon>Arundinoideae</taxon>
        <taxon>Arundineae</taxon>
        <taxon>Arundo</taxon>
    </lineage>
</organism>
<dbReference type="EMBL" id="GBRH01158265">
    <property type="protein sequence ID" value="JAE39631.1"/>
    <property type="molecule type" value="Transcribed_RNA"/>
</dbReference>
<proteinExistence type="predicted"/>
<evidence type="ECO:0000313" key="1">
    <source>
        <dbReference type="EMBL" id="JAE39631.1"/>
    </source>
</evidence>
<sequence>MFYIAKLLLEALNHNLLKAFIFHASSALRTVIDAHIVRLLNALMNTAFDFHVYLNFCM</sequence>
<protein>
    <submittedName>
        <fullName evidence="1">Uncharacterized protein</fullName>
    </submittedName>
</protein>
<reference evidence="1" key="2">
    <citation type="journal article" date="2015" name="Data Brief">
        <title>Shoot transcriptome of the giant reed, Arundo donax.</title>
        <authorList>
            <person name="Barrero R.A."/>
            <person name="Guerrero F.D."/>
            <person name="Moolhuijzen P."/>
            <person name="Goolsby J.A."/>
            <person name="Tidwell J."/>
            <person name="Bellgard S.E."/>
            <person name="Bellgard M.I."/>
        </authorList>
    </citation>
    <scope>NUCLEOTIDE SEQUENCE</scope>
    <source>
        <tissue evidence="1">Shoot tissue taken approximately 20 cm above the soil surface</tissue>
    </source>
</reference>
<accession>A0A0A9HXQ4</accession>
<dbReference type="AlphaFoldDB" id="A0A0A9HXQ4"/>
<reference evidence="1" key="1">
    <citation type="submission" date="2014-09" db="EMBL/GenBank/DDBJ databases">
        <authorList>
            <person name="Magalhaes I.L.F."/>
            <person name="Oliveira U."/>
            <person name="Santos F.R."/>
            <person name="Vidigal T.H.D.A."/>
            <person name="Brescovit A.D."/>
            <person name="Santos A.J."/>
        </authorList>
    </citation>
    <scope>NUCLEOTIDE SEQUENCE</scope>
    <source>
        <tissue evidence="1">Shoot tissue taken approximately 20 cm above the soil surface</tissue>
    </source>
</reference>